<evidence type="ECO:0000256" key="1">
    <source>
        <dbReference type="PROSITE-ProRule" id="PRU00409"/>
    </source>
</evidence>
<reference evidence="3" key="2">
    <citation type="submission" date="2019-11" db="EMBL/GenBank/DDBJ databases">
        <title>Improved Assembly of Tolypothrix boutellei genome.</title>
        <authorList>
            <person name="Sarangi A.N."/>
            <person name="Mukherjee M."/>
            <person name="Ghosh S."/>
            <person name="Singh D."/>
            <person name="Das A."/>
            <person name="Kant S."/>
            <person name="Prusty A."/>
            <person name="Tripathy S."/>
        </authorList>
    </citation>
    <scope>NUCLEOTIDE SEQUENCE</scope>
    <source>
        <strain evidence="3">VB521301</strain>
    </source>
</reference>
<dbReference type="GO" id="GO:0046872">
    <property type="term" value="F:metal ion binding"/>
    <property type="evidence" value="ECO:0007669"/>
    <property type="project" value="InterPro"/>
</dbReference>
<comment type="caution">
    <text evidence="4">The sequence shown here is derived from an EMBL/GenBank/DDBJ whole genome shotgun (WGS) entry which is preliminary data.</text>
</comment>
<keyword evidence="1" id="KW-0547">Nucleotide-binding</keyword>
<dbReference type="OrthoDB" id="507824at2"/>
<evidence type="ECO:0000259" key="2">
    <source>
        <dbReference type="PROSITE" id="PS50975"/>
    </source>
</evidence>
<proteinExistence type="predicted"/>
<evidence type="ECO:0000313" key="4">
    <source>
        <dbReference type="EMBL" id="KIE13670.1"/>
    </source>
</evidence>
<evidence type="ECO:0000313" key="5">
    <source>
        <dbReference type="Proteomes" id="UP000029738"/>
    </source>
</evidence>
<keyword evidence="5" id="KW-1185">Reference proteome</keyword>
<dbReference type="InterPro" id="IPR003806">
    <property type="entry name" value="ATP-grasp_PylC-type"/>
</dbReference>
<dbReference type="RefSeq" id="WP_038093359.1">
    <property type="nucleotide sequence ID" value="NZ_JHEG04000001.1"/>
</dbReference>
<dbReference type="Gene3D" id="3.30.470.20">
    <property type="entry name" value="ATP-grasp fold, B domain"/>
    <property type="match status" value="1"/>
</dbReference>
<name>A0A0C1RNS4_9CYAN</name>
<evidence type="ECO:0000313" key="3">
    <source>
        <dbReference type="EMBL" id="KAF3884335.1"/>
    </source>
</evidence>
<dbReference type="PROSITE" id="PS50975">
    <property type="entry name" value="ATP_GRASP"/>
    <property type="match status" value="1"/>
</dbReference>
<accession>A0A0C1RNS4</accession>
<dbReference type="InterPro" id="IPR011761">
    <property type="entry name" value="ATP-grasp"/>
</dbReference>
<dbReference type="GO" id="GO:0005524">
    <property type="term" value="F:ATP binding"/>
    <property type="evidence" value="ECO:0007669"/>
    <property type="project" value="UniProtKB-UniRule"/>
</dbReference>
<reference evidence="4" key="1">
    <citation type="journal article" date="2015" name="Genome Announc.">
        <title>Draft Genome Sequence of Tolypothrix boutellei Strain VB521301.</title>
        <authorList>
            <person name="Chandrababunaidu M.M."/>
            <person name="Singh D."/>
            <person name="Sen D."/>
            <person name="Bhan S."/>
            <person name="Das S."/>
            <person name="Gupta A."/>
            <person name="Adhikary S.P."/>
            <person name="Tripathy S."/>
        </authorList>
    </citation>
    <scope>NUCLEOTIDE SEQUENCE</scope>
    <source>
        <strain evidence="4">VB521301</strain>
    </source>
</reference>
<dbReference type="EMBL" id="JHEG02000012">
    <property type="protein sequence ID" value="KIE13670.1"/>
    <property type="molecule type" value="Genomic_DNA"/>
</dbReference>
<sequence>MMPTIVNRTGGKWAFEKLANILSKSLWLDITEDFGDINYLLCVEENNIYNVSNFIPIKSIKIAADKREIEKKFKEYYVPRPKTFLANNEKEVEVILSIYPKIQWILKYPIGCGGINHRLIENINQIPKRWPKPLLIQEFVQQQIPEVYRLYCVDGETFGFNVRRFKDKNNKIPWVSHANGATYEYGESPDKEAQKVAKIALTSTGLYNTFGAIDLLKNQNGEWYALEVGTDGIYNYVDREIENQDLFDEINERLAQAFWKNLGTPPWGKNWKYKE</sequence>
<dbReference type="EMBL" id="JHEG04000001">
    <property type="protein sequence ID" value="KAF3884335.1"/>
    <property type="molecule type" value="Genomic_DNA"/>
</dbReference>
<dbReference type="SUPFAM" id="SSF56059">
    <property type="entry name" value="Glutathione synthetase ATP-binding domain-like"/>
    <property type="match status" value="1"/>
</dbReference>
<keyword evidence="1" id="KW-0067">ATP-binding</keyword>
<organism evidence="4">
    <name type="scientific">Tolypothrix bouteillei VB521301</name>
    <dbReference type="NCBI Taxonomy" id="1479485"/>
    <lineage>
        <taxon>Bacteria</taxon>
        <taxon>Bacillati</taxon>
        <taxon>Cyanobacteriota</taxon>
        <taxon>Cyanophyceae</taxon>
        <taxon>Nostocales</taxon>
        <taxon>Tolypothrichaceae</taxon>
        <taxon>Tolypothrix</taxon>
    </lineage>
</organism>
<protein>
    <submittedName>
        <fullName evidence="3">ATP-grasp domain-containing protein</fullName>
    </submittedName>
</protein>
<dbReference type="Proteomes" id="UP000029738">
    <property type="component" value="Unassembled WGS sequence"/>
</dbReference>
<gene>
    <name evidence="4" type="ORF">DA73_0203080</name>
    <name evidence="3" type="ORF">DA73_0400001675</name>
</gene>
<dbReference type="Pfam" id="PF02655">
    <property type="entry name" value="ATP-grasp_3"/>
    <property type="match status" value="1"/>
</dbReference>
<feature type="domain" description="ATP-grasp" evidence="2">
    <location>
        <begin position="70"/>
        <end position="255"/>
    </location>
</feature>
<dbReference type="AlphaFoldDB" id="A0A0C1RNS4"/>